<keyword evidence="11" id="KW-1185">Reference proteome</keyword>
<dbReference type="Pfam" id="PF01088">
    <property type="entry name" value="Peptidase_C12"/>
    <property type="match status" value="1"/>
</dbReference>
<evidence type="ECO:0000256" key="1">
    <source>
        <dbReference type="ARBA" id="ARBA00000707"/>
    </source>
</evidence>
<dbReference type="CDD" id="cd09616">
    <property type="entry name" value="Peptidase_C12_UCH_L1_L3"/>
    <property type="match status" value="1"/>
</dbReference>
<evidence type="ECO:0000256" key="8">
    <source>
        <dbReference type="RuleBase" id="RU361215"/>
    </source>
</evidence>
<dbReference type="InterPro" id="IPR001578">
    <property type="entry name" value="Peptidase_C12_UCH"/>
</dbReference>
<dbReference type="RefSeq" id="XP_016226366.1">
    <property type="nucleotide sequence ID" value="XM_016366848.1"/>
</dbReference>
<dbReference type="PANTHER" id="PTHR10589">
    <property type="entry name" value="UBIQUITIN CARBOXYL-TERMINAL HYDROLASE"/>
    <property type="match status" value="1"/>
</dbReference>
<evidence type="ECO:0000256" key="7">
    <source>
        <dbReference type="PROSITE-ProRule" id="PRU01393"/>
    </source>
</evidence>
<dbReference type="GO" id="GO:0004843">
    <property type="term" value="F:cysteine-type deubiquitinase activity"/>
    <property type="evidence" value="ECO:0007669"/>
    <property type="project" value="UniProtKB-EC"/>
</dbReference>
<dbReference type="InterPro" id="IPR038765">
    <property type="entry name" value="Papain-like_cys_pep_sf"/>
</dbReference>
<evidence type="ECO:0000313" key="11">
    <source>
        <dbReference type="Proteomes" id="UP000054302"/>
    </source>
</evidence>
<dbReference type="Proteomes" id="UP000054302">
    <property type="component" value="Unassembled WGS sequence"/>
</dbReference>
<dbReference type="GeneID" id="27320369"/>
<reference evidence="10 11" key="1">
    <citation type="submission" date="2015-01" db="EMBL/GenBank/DDBJ databases">
        <title>The Genome Sequence of Exophiala mesophila CBS40295.</title>
        <authorList>
            <consortium name="The Broad Institute Genomics Platform"/>
            <person name="Cuomo C."/>
            <person name="de Hoog S."/>
            <person name="Gorbushina A."/>
            <person name="Stielow B."/>
            <person name="Teixiera M."/>
            <person name="Abouelleil A."/>
            <person name="Chapman S.B."/>
            <person name="Priest M."/>
            <person name="Young S.K."/>
            <person name="Wortman J."/>
            <person name="Nusbaum C."/>
            <person name="Birren B."/>
        </authorList>
    </citation>
    <scope>NUCLEOTIDE SEQUENCE [LARGE SCALE GENOMIC DNA]</scope>
    <source>
        <strain evidence="10 11">CBS 40295</strain>
    </source>
</reference>
<gene>
    <name evidence="10" type="ORF">PV10_02524</name>
</gene>
<name>A0A0D1ZJI3_EXOME</name>
<evidence type="ECO:0000256" key="5">
    <source>
        <dbReference type="ARBA" id="ARBA00022801"/>
    </source>
</evidence>
<dbReference type="HOGENOM" id="CLU_054406_0_2_1"/>
<dbReference type="OMA" id="CISNGEA"/>
<evidence type="ECO:0000256" key="2">
    <source>
        <dbReference type="ARBA" id="ARBA00009326"/>
    </source>
</evidence>
<dbReference type="EC" id="3.4.19.12" evidence="8"/>
<dbReference type="GO" id="GO:0006511">
    <property type="term" value="P:ubiquitin-dependent protein catabolic process"/>
    <property type="evidence" value="ECO:0007669"/>
    <property type="project" value="UniProtKB-UniRule"/>
</dbReference>
<proteinExistence type="inferred from homology"/>
<organism evidence="10 11">
    <name type="scientific">Exophiala mesophila</name>
    <name type="common">Black yeast-like fungus</name>
    <dbReference type="NCBI Taxonomy" id="212818"/>
    <lineage>
        <taxon>Eukaryota</taxon>
        <taxon>Fungi</taxon>
        <taxon>Dikarya</taxon>
        <taxon>Ascomycota</taxon>
        <taxon>Pezizomycotina</taxon>
        <taxon>Eurotiomycetes</taxon>
        <taxon>Chaetothyriomycetidae</taxon>
        <taxon>Chaetothyriales</taxon>
        <taxon>Herpotrichiellaceae</taxon>
        <taxon>Exophiala</taxon>
    </lineage>
</organism>
<evidence type="ECO:0000259" key="9">
    <source>
        <dbReference type="PROSITE" id="PS52048"/>
    </source>
</evidence>
<dbReference type="STRING" id="212818.A0A0D1ZJI3"/>
<sequence>MARKEYIPLENHPEVMTKLAHELGLSSALAFHDIYSLTDPDLIALVPRPAHALLFTFPETDTSIPHRAHQKATDAVYEGSGPDEPVLWYPQYVHNACGLMGLLHCTVNDPAADFIEKASTLDQFRQATISLKPKDRGEFIHDSEVLEKAHAAASQAGDTVAPELGGDPGNAFIAYVKGKDGHLYELDGGRGGPVDLGVLQEEEDVLSKNALDLGPLQYVKREGSGGGTVAFSCTVLAPSFV</sequence>
<dbReference type="PANTHER" id="PTHR10589:SF17">
    <property type="entry name" value="UBIQUITIN CARBOXYL-TERMINAL HYDROLASE"/>
    <property type="match status" value="1"/>
</dbReference>
<dbReference type="OrthoDB" id="427186at2759"/>
<dbReference type="AlphaFoldDB" id="A0A0D1ZJI3"/>
<dbReference type="SUPFAM" id="SSF54001">
    <property type="entry name" value="Cysteine proteinases"/>
    <property type="match status" value="1"/>
</dbReference>
<keyword evidence="6 8" id="KW-0788">Thiol protease</keyword>
<comment type="catalytic activity">
    <reaction evidence="1 8">
        <text>Thiol-dependent hydrolysis of ester, thioester, amide, peptide and isopeptide bonds formed by the C-terminal Gly of ubiquitin (a 76-residue protein attached to proteins as an intracellular targeting signal).</text>
        <dbReference type="EC" id="3.4.19.12"/>
    </reaction>
</comment>
<dbReference type="GO" id="GO:0016579">
    <property type="term" value="P:protein deubiquitination"/>
    <property type="evidence" value="ECO:0007669"/>
    <property type="project" value="TreeGrafter"/>
</dbReference>
<feature type="domain" description="UCH catalytic" evidence="9">
    <location>
        <begin position="5"/>
        <end position="238"/>
    </location>
</feature>
<keyword evidence="5 8" id="KW-0378">Hydrolase</keyword>
<protein>
    <recommendedName>
        <fullName evidence="8">Ubiquitin carboxyl-terminal hydrolase</fullName>
        <ecNumber evidence="8">3.4.19.12</ecNumber>
    </recommendedName>
</protein>
<dbReference type="InterPro" id="IPR036959">
    <property type="entry name" value="Peptidase_C12_UCH_sf"/>
</dbReference>
<keyword evidence="3 8" id="KW-0645">Protease</keyword>
<dbReference type="Gene3D" id="3.40.532.10">
    <property type="entry name" value="Peptidase C12, ubiquitin carboxyl-terminal hydrolase"/>
    <property type="match status" value="1"/>
</dbReference>
<evidence type="ECO:0000256" key="6">
    <source>
        <dbReference type="ARBA" id="ARBA00022807"/>
    </source>
</evidence>
<evidence type="ECO:0000256" key="4">
    <source>
        <dbReference type="ARBA" id="ARBA00022786"/>
    </source>
</evidence>
<dbReference type="PROSITE" id="PS52048">
    <property type="entry name" value="UCH_DOMAIN"/>
    <property type="match status" value="1"/>
</dbReference>
<dbReference type="VEuPathDB" id="FungiDB:PV10_02524"/>
<accession>A0A0D1ZJI3</accession>
<comment type="similarity">
    <text evidence="2 7 8">Belongs to the peptidase C12 family.</text>
</comment>
<dbReference type="PRINTS" id="PR00707">
    <property type="entry name" value="UBCTHYDRLASE"/>
</dbReference>
<evidence type="ECO:0000256" key="3">
    <source>
        <dbReference type="ARBA" id="ARBA00022670"/>
    </source>
</evidence>
<comment type="caution">
    <text evidence="7">Lacks conserved residue(s) required for the propagation of feature annotation.</text>
</comment>
<evidence type="ECO:0000313" key="10">
    <source>
        <dbReference type="EMBL" id="KIV94792.1"/>
    </source>
</evidence>
<keyword evidence="4 8" id="KW-0833">Ubl conjugation pathway</keyword>
<dbReference type="EMBL" id="KN847521">
    <property type="protein sequence ID" value="KIV94792.1"/>
    <property type="molecule type" value="Genomic_DNA"/>
</dbReference>
<dbReference type="GO" id="GO:0005737">
    <property type="term" value="C:cytoplasm"/>
    <property type="evidence" value="ECO:0007669"/>
    <property type="project" value="TreeGrafter"/>
</dbReference>